<accession>A0A9P7RWQ7</accession>
<evidence type="ECO:0000256" key="10">
    <source>
        <dbReference type="SAM" id="Phobius"/>
    </source>
</evidence>
<evidence type="ECO:0000256" key="8">
    <source>
        <dbReference type="ARBA" id="ARBA00023098"/>
    </source>
</evidence>
<dbReference type="EMBL" id="CM032186">
    <property type="protein sequence ID" value="KAG7091181.1"/>
    <property type="molecule type" value="Genomic_DNA"/>
</dbReference>
<evidence type="ECO:0000256" key="7">
    <source>
        <dbReference type="ARBA" id="ARBA00023002"/>
    </source>
</evidence>
<dbReference type="AlphaFoldDB" id="A0A9P7RWQ7"/>
<keyword evidence="6 10" id="KW-1133">Transmembrane helix</keyword>
<dbReference type="PROSITE" id="PS50053">
    <property type="entry name" value="UBIQUITIN_2"/>
    <property type="match status" value="1"/>
</dbReference>
<dbReference type="InterPro" id="IPR000626">
    <property type="entry name" value="Ubiquitin-like_dom"/>
</dbReference>
<comment type="subcellular location">
    <subcellularLocation>
        <location evidence="1">Endoplasmic reticulum membrane</location>
        <topology evidence="1">Multi-pass membrane protein</topology>
    </subcellularLocation>
</comment>
<sequence>MGSITISAVGNRAPSFARSKLPLQVQVSAEDTVEDVKKKIAAKISGFYAARQRLVLKSDTTKALADETKLKDVGLVDGGELEVKDLGPQIGWRTVFVVEYMGPLLIHPIMFSFPQLFFGRPVVHSNLQKFSVAMVTLHFAKRVLESIFVHRFSHGTMPLSNIFKNSAHYHILSGVFLACDLYRPGYSATSPYIKGTQKNDETYLWTFASVWALFELLNLSAHLTLRNLRPAGTKKRAIPYGIGFSLVSCPNYFFESMAWLTLSVMTGSYAAYFFTVVGTAQMLSWALKKHRNYKEEFGKEYPRNRKAMFPFII</sequence>
<dbReference type="InterPro" id="IPR029071">
    <property type="entry name" value="Ubiquitin-like_domsf"/>
</dbReference>
<keyword evidence="9 10" id="KW-0472">Membrane</keyword>
<dbReference type="Proteomes" id="UP001049176">
    <property type="component" value="Chromosome 6"/>
</dbReference>
<evidence type="ECO:0000256" key="2">
    <source>
        <dbReference type="ARBA" id="ARBA00007742"/>
    </source>
</evidence>
<dbReference type="KEGG" id="more:E1B28_010233"/>
<dbReference type="InterPro" id="IPR001104">
    <property type="entry name" value="3-oxo-5_a-steroid_4-DH_C"/>
</dbReference>
<evidence type="ECO:0000256" key="5">
    <source>
        <dbReference type="ARBA" id="ARBA00022857"/>
    </source>
</evidence>
<dbReference type="PANTHER" id="PTHR10556">
    <property type="entry name" value="3-OXO-5-ALPHA-STEROID 4-DEHYDROGENASE"/>
    <property type="match status" value="1"/>
</dbReference>
<dbReference type="PANTHER" id="PTHR10556:SF28">
    <property type="entry name" value="VERY-LONG-CHAIN ENOYL-COA REDUCTASE"/>
    <property type="match status" value="1"/>
</dbReference>
<evidence type="ECO:0000256" key="4">
    <source>
        <dbReference type="ARBA" id="ARBA00022692"/>
    </source>
</evidence>
<feature type="transmembrane region" description="Helical" evidence="10">
    <location>
        <begin position="269"/>
        <end position="287"/>
    </location>
</feature>
<gene>
    <name evidence="12" type="ORF">E1B28_010233</name>
</gene>
<keyword evidence="4 10" id="KW-0812">Transmembrane</keyword>
<evidence type="ECO:0000313" key="13">
    <source>
        <dbReference type="Proteomes" id="UP001049176"/>
    </source>
</evidence>
<dbReference type="PROSITE" id="PS50244">
    <property type="entry name" value="S5A_REDUCTASE"/>
    <property type="match status" value="1"/>
</dbReference>
<dbReference type="CDD" id="cd01801">
    <property type="entry name" value="Ubl_TECR_like"/>
    <property type="match status" value="1"/>
</dbReference>
<name>A0A9P7RWQ7_9AGAR</name>
<dbReference type="GeneID" id="66079309"/>
<feature type="transmembrane region" description="Helical" evidence="10">
    <location>
        <begin position="237"/>
        <end position="254"/>
    </location>
</feature>
<evidence type="ECO:0000256" key="3">
    <source>
        <dbReference type="ARBA" id="ARBA00022516"/>
    </source>
</evidence>
<evidence type="ECO:0000256" key="9">
    <source>
        <dbReference type="ARBA" id="ARBA00023136"/>
    </source>
</evidence>
<dbReference type="SUPFAM" id="SSF54236">
    <property type="entry name" value="Ubiquitin-like"/>
    <property type="match status" value="1"/>
</dbReference>
<evidence type="ECO:0000256" key="1">
    <source>
        <dbReference type="ARBA" id="ARBA00004477"/>
    </source>
</evidence>
<keyword evidence="7" id="KW-0560">Oxidoreductase</keyword>
<dbReference type="RefSeq" id="XP_043007651.1">
    <property type="nucleotide sequence ID" value="XM_043155186.1"/>
</dbReference>
<feature type="transmembrane region" description="Helical" evidence="10">
    <location>
        <begin position="203"/>
        <end position="225"/>
    </location>
</feature>
<proteinExistence type="inferred from homology"/>
<evidence type="ECO:0000256" key="6">
    <source>
        <dbReference type="ARBA" id="ARBA00022989"/>
    </source>
</evidence>
<dbReference type="Pfam" id="PF00240">
    <property type="entry name" value="ubiquitin"/>
    <property type="match status" value="1"/>
</dbReference>
<dbReference type="Pfam" id="PF02544">
    <property type="entry name" value="Steroid_dh"/>
    <property type="match status" value="1"/>
</dbReference>
<dbReference type="GO" id="GO:0005789">
    <property type="term" value="C:endoplasmic reticulum membrane"/>
    <property type="evidence" value="ECO:0007669"/>
    <property type="project" value="UniProtKB-SubCell"/>
</dbReference>
<dbReference type="InterPro" id="IPR039357">
    <property type="entry name" value="SRD5A/TECR"/>
</dbReference>
<keyword evidence="8" id="KW-0443">Lipid metabolism</keyword>
<reference evidence="12" key="1">
    <citation type="journal article" date="2021" name="Genome Biol. Evol.">
        <title>The assembled and annotated genome of the fairy-ring fungus Marasmius oreades.</title>
        <authorList>
            <person name="Hiltunen M."/>
            <person name="Ament-Velasquez S.L."/>
            <person name="Johannesson H."/>
        </authorList>
    </citation>
    <scope>NUCLEOTIDE SEQUENCE</scope>
    <source>
        <strain evidence="12">03SP1</strain>
    </source>
</reference>
<keyword evidence="13" id="KW-1185">Reference proteome</keyword>
<protein>
    <recommendedName>
        <fullName evidence="11">Ubiquitin-like domain-containing protein</fullName>
    </recommendedName>
</protein>
<evidence type="ECO:0000259" key="11">
    <source>
        <dbReference type="PROSITE" id="PS50053"/>
    </source>
</evidence>
<keyword evidence="5" id="KW-0521">NADP</keyword>
<feature type="domain" description="Ubiquitin-like" evidence="11">
    <location>
        <begin position="2"/>
        <end position="83"/>
    </location>
</feature>
<comment type="caution">
    <text evidence="12">The sequence shown here is derived from an EMBL/GenBank/DDBJ whole genome shotgun (WGS) entry which is preliminary data.</text>
</comment>
<dbReference type="GO" id="GO:0042761">
    <property type="term" value="P:very long-chain fatty acid biosynthetic process"/>
    <property type="evidence" value="ECO:0007669"/>
    <property type="project" value="TreeGrafter"/>
</dbReference>
<keyword evidence="3" id="KW-0444">Lipid biosynthesis</keyword>
<dbReference type="Gene3D" id="1.20.120.1630">
    <property type="match status" value="1"/>
</dbReference>
<comment type="similarity">
    <text evidence="2">Belongs to the steroid 5-alpha reductase family.</text>
</comment>
<dbReference type="OrthoDB" id="540503at2759"/>
<dbReference type="Gene3D" id="3.10.20.90">
    <property type="entry name" value="Phosphatidylinositol 3-kinase Catalytic Subunit, Chain A, domain 1"/>
    <property type="match status" value="1"/>
</dbReference>
<dbReference type="GO" id="GO:0016627">
    <property type="term" value="F:oxidoreductase activity, acting on the CH-CH group of donors"/>
    <property type="evidence" value="ECO:0007669"/>
    <property type="project" value="InterPro"/>
</dbReference>
<organism evidence="12 13">
    <name type="scientific">Marasmius oreades</name>
    <name type="common">fairy-ring Marasmius</name>
    <dbReference type="NCBI Taxonomy" id="181124"/>
    <lineage>
        <taxon>Eukaryota</taxon>
        <taxon>Fungi</taxon>
        <taxon>Dikarya</taxon>
        <taxon>Basidiomycota</taxon>
        <taxon>Agaricomycotina</taxon>
        <taxon>Agaricomycetes</taxon>
        <taxon>Agaricomycetidae</taxon>
        <taxon>Agaricales</taxon>
        <taxon>Marasmiineae</taxon>
        <taxon>Marasmiaceae</taxon>
        <taxon>Marasmius</taxon>
    </lineage>
</organism>
<evidence type="ECO:0000313" key="12">
    <source>
        <dbReference type="EMBL" id="KAG7091181.1"/>
    </source>
</evidence>